<evidence type="ECO:0000256" key="1">
    <source>
        <dbReference type="SAM" id="MobiDB-lite"/>
    </source>
</evidence>
<dbReference type="AlphaFoldDB" id="A0AAV4DV17"/>
<dbReference type="Proteomes" id="UP000735302">
    <property type="component" value="Unassembled WGS sequence"/>
</dbReference>
<evidence type="ECO:0000313" key="3">
    <source>
        <dbReference type="Proteomes" id="UP000735302"/>
    </source>
</evidence>
<organism evidence="2 3">
    <name type="scientific">Plakobranchus ocellatus</name>
    <dbReference type="NCBI Taxonomy" id="259542"/>
    <lineage>
        <taxon>Eukaryota</taxon>
        <taxon>Metazoa</taxon>
        <taxon>Spiralia</taxon>
        <taxon>Lophotrochozoa</taxon>
        <taxon>Mollusca</taxon>
        <taxon>Gastropoda</taxon>
        <taxon>Heterobranchia</taxon>
        <taxon>Euthyneura</taxon>
        <taxon>Panpulmonata</taxon>
        <taxon>Sacoglossa</taxon>
        <taxon>Placobranchoidea</taxon>
        <taxon>Plakobranchidae</taxon>
        <taxon>Plakobranchus</taxon>
    </lineage>
</organism>
<proteinExistence type="predicted"/>
<feature type="compositionally biased region" description="Basic and acidic residues" evidence="1">
    <location>
        <begin position="1"/>
        <end position="28"/>
    </location>
</feature>
<accession>A0AAV4DV17</accession>
<reference evidence="2 3" key="1">
    <citation type="journal article" date="2021" name="Elife">
        <title>Chloroplast acquisition without the gene transfer in kleptoplastic sea slugs, Plakobranchus ocellatus.</title>
        <authorList>
            <person name="Maeda T."/>
            <person name="Takahashi S."/>
            <person name="Yoshida T."/>
            <person name="Shimamura S."/>
            <person name="Takaki Y."/>
            <person name="Nagai Y."/>
            <person name="Toyoda A."/>
            <person name="Suzuki Y."/>
            <person name="Arimoto A."/>
            <person name="Ishii H."/>
            <person name="Satoh N."/>
            <person name="Nishiyama T."/>
            <person name="Hasebe M."/>
            <person name="Maruyama T."/>
            <person name="Minagawa J."/>
            <person name="Obokata J."/>
            <person name="Shigenobu S."/>
        </authorList>
    </citation>
    <scope>NUCLEOTIDE SEQUENCE [LARGE SCALE GENOMIC DNA]</scope>
</reference>
<name>A0AAV4DV17_9GAST</name>
<protein>
    <submittedName>
        <fullName evidence="2">Uncharacterized protein</fullName>
    </submittedName>
</protein>
<sequence length="109" mass="12526">MEWEKAEEVEVEAEESKKEDENEENKVDLEEEKEGEEVEFLIIAAASCPPIPASNDWLEEHNGEQKLFQLFQPRVDEITFTERGGSKTFSEGKDSRLFPAANLDKRILP</sequence>
<keyword evidence="3" id="KW-1185">Reference proteome</keyword>
<dbReference type="EMBL" id="BLXT01008374">
    <property type="protein sequence ID" value="GFO48152.1"/>
    <property type="molecule type" value="Genomic_DNA"/>
</dbReference>
<gene>
    <name evidence="2" type="ORF">PoB_007465700</name>
</gene>
<evidence type="ECO:0000313" key="2">
    <source>
        <dbReference type="EMBL" id="GFO48152.1"/>
    </source>
</evidence>
<feature type="region of interest" description="Disordered" evidence="1">
    <location>
        <begin position="1"/>
        <end position="34"/>
    </location>
</feature>
<comment type="caution">
    <text evidence="2">The sequence shown here is derived from an EMBL/GenBank/DDBJ whole genome shotgun (WGS) entry which is preliminary data.</text>
</comment>